<dbReference type="EC" id="6.3.4.18" evidence="5 6"/>
<feature type="binding site" evidence="5">
    <location>
        <position position="215"/>
    </location>
    <ligand>
        <name>ATP</name>
        <dbReference type="ChEBI" id="CHEBI:30616"/>
    </ligand>
</feature>
<dbReference type="InterPro" id="IPR003135">
    <property type="entry name" value="ATP-grasp_carboxylate-amine"/>
</dbReference>
<dbReference type="PANTHER" id="PTHR11609">
    <property type="entry name" value="PURINE BIOSYNTHESIS PROTEIN 6/7, PUR6/7"/>
    <property type="match status" value="1"/>
</dbReference>
<comment type="caution">
    <text evidence="8">The sequence shown here is derived from an EMBL/GenBank/DDBJ whole genome shotgun (WGS) entry which is preliminary data.</text>
</comment>
<keyword evidence="9" id="KW-1185">Reference proteome</keyword>
<sequence length="387" mass="41444">MQLSTPGPTVGVVGGGQLGRMLGEAAGPLGVEVVVLDPTPDCPAAPVVRDQLVGDFDDEEGVRELADRADVLTYEIELADPDLLERVGEATGTPVHPSPDTLRTIQDKLVQNEWLADAGVPVPEFVRVDDAEDLRAAGEELGWPVMLKARRGGYDGRGNVPVEGPEACDGALAEVGAGEAGALAEALVPFERELSVIGVKGADGTATFAVTETIHREEILRESVTPARTSDEVLDRAREIAERVLDATEGRGVFGIELFEREGEVLVNEIAPRPHNSGHWTIEGAHASQFEQHLRAVLGWPLGETARRDLTVTANLLGDVERAAEPATLDALGAILSEPRAHLHWYGKRETRPLRKMGHVTLVGGEGEGTETLLSRARDLRAEVTVR</sequence>
<dbReference type="InterPro" id="IPR016185">
    <property type="entry name" value="PreATP-grasp_dom_sf"/>
</dbReference>
<dbReference type="GO" id="GO:0006189">
    <property type="term" value="P:'de novo' IMP biosynthetic process"/>
    <property type="evidence" value="ECO:0007669"/>
    <property type="project" value="UniProtKB-UniRule"/>
</dbReference>
<dbReference type="Gene3D" id="3.40.50.20">
    <property type="match status" value="1"/>
</dbReference>
<evidence type="ECO:0000256" key="3">
    <source>
        <dbReference type="ARBA" id="ARBA00022840"/>
    </source>
</evidence>
<dbReference type="InterPro" id="IPR054350">
    <property type="entry name" value="PurT/PurK_preATP-grasp"/>
</dbReference>
<reference evidence="8 9" key="1">
    <citation type="journal article" date="2019" name="Int. J. Syst. Evol. Microbiol.">
        <title>The Global Catalogue of Microorganisms (GCM) 10K type strain sequencing project: providing services to taxonomists for standard genome sequencing and annotation.</title>
        <authorList>
            <consortium name="The Broad Institute Genomics Platform"/>
            <consortium name="The Broad Institute Genome Sequencing Center for Infectious Disease"/>
            <person name="Wu L."/>
            <person name="Ma J."/>
        </authorList>
    </citation>
    <scope>NUCLEOTIDE SEQUENCE [LARGE SCALE GENOMIC DNA]</scope>
    <source>
        <strain evidence="8 9">PSR21</strain>
    </source>
</reference>
<proteinExistence type="inferred from homology"/>
<dbReference type="EMBL" id="JBHTBF010000002">
    <property type="protein sequence ID" value="MFC7318158.1"/>
    <property type="molecule type" value="Genomic_DNA"/>
</dbReference>
<dbReference type="SUPFAM" id="SSF51246">
    <property type="entry name" value="Rudiment single hybrid motif"/>
    <property type="match status" value="1"/>
</dbReference>
<dbReference type="NCBIfam" id="NF004679">
    <property type="entry name" value="PRK06019.1-5"/>
    <property type="match status" value="1"/>
</dbReference>
<evidence type="ECO:0000259" key="7">
    <source>
        <dbReference type="PROSITE" id="PS50975"/>
    </source>
</evidence>
<dbReference type="Pfam" id="PF02222">
    <property type="entry name" value="ATP-grasp"/>
    <property type="match status" value="1"/>
</dbReference>
<dbReference type="HAMAP" id="MF_01928">
    <property type="entry name" value="PurK"/>
    <property type="match status" value="1"/>
</dbReference>
<comment type="catalytic activity">
    <reaction evidence="5 6">
        <text>5-amino-1-(5-phospho-beta-D-ribosyl)imidazole + hydrogencarbonate + ATP = 5-carboxyamino-1-(5-phospho-D-ribosyl)imidazole + ADP + phosphate + 2 H(+)</text>
        <dbReference type="Rhea" id="RHEA:19317"/>
        <dbReference type="ChEBI" id="CHEBI:15378"/>
        <dbReference type="ChEBI" id="CHEBI:17544"/>
        <dbReference type="ChEBI" id="CHEBI:30616"/>
        <dbReference type="ChEBI" id="CHEBI:43474"/>
        <dbReference type="ChEBI" id="CHEBI:58730"/>
        <dbReference type="ChEBI" id="CHEBI:137981"/>
        <dbReference type="ChEBI" id="CHEBI:456216"/>
        <dbReference type="EC" id="6.3.4.18"/>
    </reaction>
</comment>
<evidence type="ECO:0000313" key="8">
    <source>
        <dbReference type="EMBL" id="MFC7318158.1"/>
    </source>
</evidence>
<evidence type="ECO:0000256" key="5">
    <source>
        <dbReference type="HAMAP-Rule" id="MF_01928"/>
    </source>
</evidence>
<dbReference type="AlphaFoldDB" id="A0ABD6ACX1"/>
<evidence type="ECO:0000256" key="2">
    <source>
        <dbReference type="ARBA" id="ARBA00022755"/>
    </source>
</evidence>
<evidence type="ECO:0000256" key="4">
    <source>
        <dbReference type="ARBA" id="ARBA00022842"/>
    </source>
</evidence>
<dbReference type="PROSITE" id="PS50975">
    <property type="entry name" value="ATP_GRASP"/>
    <property type="match status" value="1"/>
</dbReference>
<keyword evidence="4" id="KW-0460">Magnesium</keyword>
<dbReference type="GO" id="GO:0005524">
    <property type="term" value="F:ATP binding"/>
    <property type="evidence" value="ECO:0007669"/>
    <property type="project" value="UniProtKB-UniRule"/>
</dbReference>
<keyword evidence="1 5" id="KW-0547">Nucleotide-binding</keyword>
<keyword evidence="5 6" id="KW-0436">Ligase</keyword>
<dbReference type="Proteomes" id="UP001596547">
    <property type="component" value="Unassembled WGS sequence"/>
</dbReference>
<feature type="binding site" evidence="5">
    <location>
        <position position="108"/>
    </location>
    <ligand>
        <name>ATP</name>
        <dbReference type="ChEBI" id="CHEBI:30616"/>
    </ligand>
</feature>
<dbReference type="RefSeq" id="WP_276305565.1">
    <property type="nucleotide sequence ID" value="NZ_CP119992.1"/>
</dbReference>
<evidence type="ECO:0000256" key="1">
    <source>
        <dbReference type="ARBA" id="ARBA00022741"/>
    </source>
</evidence>
<evidence type="ECO:0000313" key="9">
    <source>
        <dbReference type="Proteomes" id="UP001596547"/>
    </source>
</evidence>
<dbReference type="PANTHER" id="PTHR11609:SF5">
    <property type="entry name" value="PHOSPHORIBOSYLAMINOIMIDAZOLE CARBOXYLASE"/>
    <property type="match status" value="1"/>
</dbReference>
<dbReference type="Pfam" id="PF22660">
    <property type="entry name" value="RS_preATP-grasp-like"/>
    <property type="match status" value="1"/>
</dbReference>
<dbReference type="InterPro" id="IPR011054">
    <property type="entry name" value="Rudment_hybrid_motif"/>
</dbReference>
<feature type="domain" description="ATP-grasp" evidence="7">
    <location>
        <begin position="112"/>
        <end position="298"/>
    </location>
</feature>
<feature type="binding site" evidence="5">
    <location>
        <begin position="185"/>
        <end position="188"/>
    </location>
    <ligand>
        <name>ATP</name>
        <dbReference type="ChEBI" id="CHEBI:30616"/>
    </ligand>
</feature>
<keyword evidence="2 5" id="KW-0658">Purine biosynthesis</keyword>
<gene>
    <name evidence="5 6" type="primary">purK</name>
    <name evidence="8" type="ORF">ACFQPE_15345</name>
</gene>
<dbReference type="SUPFAM" id="SSF56059">
    <property type="entry name" value="Glutathione synthetase ATP-binding domain-like"/>
    <property type="match status" value="1"/>
</dbReference>
<dbReference type="GeneID" id="79315153"/>
<dbReference type="InterPro" id="IPR005875">
    <property type="entry name" value="PurK"/>
</dbReference>
<protein>
    <recommendedName>
        <fullName evidence="5 6">N5-carboxyaminoimidazole ribonucleotide synthase</fullName>
        <shortName evidence="5 6">N5-CAIR synthase</shortName>
        <ecNumber evidence="5 6">6.3.4.18</ecNumber>
    </recommendedName>
    <alternativeName>
        <fullName evidence="5 6">5-(carboxyamino)imidazole ribonucleotide synthetase</fullName>
    </alternativeName>
</protein>
<comment type="similarity">
    <text evidence="5 6">Belongs to the PurK/PurT family.</text>
</comment>
<comment type="caution">
    <text evidence="5">Lacks conserved residue(s) required for the propagation of feature annotation.</text>
</comment>
<dbReference type="GO" id="GO:0004638">
    <property type="term" value="F:phosphoribosylaminoimidazole carboxylase activity"/>
    <property type="evidence" value="ECO:0007669"/>
    <property type="project" value="UniProtKB-ARBA"/>
</dbReference>
<feature type="binding site" evidence="5">
    <location>
        <position position="193"/>
    </location>
    <ligand>
        <name>ATP</name>
        <dbReference type="ChEBI" id="CHEBI:30616"/>
    </ligand>
</feature>
<name>A0ABD6ACX1_9EURY</name>
<comment type="pathway">
    <text evidence="5 6">Purine metabolism; IMP biosynthesis via de novo pathway; 5-amino-1-(5-phospho-D-ribosyl)imidazole-4-carboxylate from 5-amino-1-(5-phospho-D-ribosyl)imidazole (N5-CAIR route): step 1/2.</text>
</comment>
<dbReference type="NCBIfam" id="TIGR01161">
    <property type="entry name" value="purK"/>
    <property type="match status" value="1"/>
</dbReference>
<dbReference type="InterPro" id="IPR040686">
    <property type="entry name" value="PurK_C"/>
</dbReference>
<dbReference type="GO" id="GO:0034028">
    <property type="term" value="F:5-(carboxyamino)imidazole ribonucleotide synthase activity"/>
    <property type="evidence" value="ECO:0007669"/>
    <property type="project" value="UniProtKB-UniRule"/>
</dbReference>
<dbReference type="Gene3D" id="3.30.470.20">
    <property type="entry name" value="ATP-grasp fold, B domain"/>
    <property type="match status" value="1"/>
</dbReference>
<comment type="subunit">
    <text evidence="5">Homodimer.</text>
</comment>
<dbReference type="NCBIfam" id="NF004680">
    <property type="entry name" value="PRK06019.1-6"/>
    <property type="match status" value="1"/>
</dbReference>
<feature type="binding site" evidence="5">
    <location>
        <position position="148"/>
    </location>
    <ligand>
        <name>ATP</name>
        <dbReference type="ChEBI" id="CHEBI:30616"/>
    </ligand>
</feature>
<comment type="function">
    <text evidence="6">Catalyzes the ATP-dependent conversion of 5-aminoimidazole ribonucleotide (AIR) and HCO(3)- to N5-carboxyaminoimidazole ribonucleotide (N5-CAIR).</text>
</comment>
<dbReference type="SUPFAM" id="SSF52440">
    <property type="entry name" value="PreATP-grasp domain"/>
    <property type="match status" value="1"/>
</dbReference>
<keyword evidence="3 5" id="KW-0067">ATP-binding</keyword>
<dbReference type="InterPro" id="IPR011761">
    <property type="entry name" value="ATP-grasp"/>
</dbReference>
<accession>A0ABD6ACX1</accession>
<dbReference type="InterPro" id="IPR013815">
    <property type="entry name" value="ATP_grasp_subdomain_1"/>
</dbReference>
<dbReference type="Pfam" id="PF17769">
    <property type="entry name" value="PurK_C"/>
    <property type="match status" value="1"/>
</dbReference>
<comment type="function">
    <text evidence="5">Catalyzes the ATP-dependent conversion of 5-aminoimidazole ribonucleotide (AIR) and HCO(3)(-) to N5-carboxyaminoimidazole ribonucleotide (N5-CAIR).</text>
</comment>
<organism evidence="8 9">
    <name type="scientific">Halomarina halobia</name>
    <dbReference type="NCBI Taxonomy" id="3033386"/>
    <lineage>
        <taxon>Archaea</taxon>
        <taxon>Methanobacteriati</taxon>
        <taxon>Methanobacteriota</taxon>
        <taxon>Stenosarchaea group</taxon>
        <taxon>Halobacteria</taxon>
        <taxon>Halobacteriales</taxon>
        <taxon>Natronomonadaceae</taxon>
        <taxon>Halomarina</taxon>
    </lineage>
</organism>
<dbReference type="Gene3D" id="3.30.1490.20">
    <property type="entry name" value="ATP-grasp fold, A domain"/>
    <property type="match status" value="1"/>
</dbReference>
<feature type="binding site" evidence="5">
    <location>
        <begin position="268"/>
        <end position="269"/>
    </location>
    <ligand>
        <name>ATP</name>
        <dbReference type="ChEBI" id="CHEBI:30616"/>
    </ligand>
</feature>
<evidence type="ECO:0000256" key="6">
    <source>
        <dbReference type="RuleBase" id="RU361200"/>
    </source>
</evidence>